<dbReference type="Proteomes" id="UP000663814">
    <property type="component" value="Unassembled WGS sequence"/>
</dbReference>
<keyword evidence="2" id="KW-0732">Signal</keyword>
<comment type="caution">
    <text evidence="3">The sequence shown here is derived from an EMBL/GenBank/DDBJ whole genome shotgun (WGS) entry which is preliminary data.</text>
</comment>
<evidence type="ECO:0000256" key="1">
    <source>
        <dbReference type="SAM" id="Phobius"/>
    </source>
</evidence>
<keyword evidence="1" id="KW-1133">Transmembrane helix</keyword>
<gene>
    <name evidence="3" type="ORF">I4W93_017785</name>
</gene>
<keyword evidence="4" id="KW-1185">Reference proteome</keyword>
<keyword evidence="1" id="KW-0472">Membrane</keyword>
<feature type="transmembrane region" description="Helical" evidence="1">
    <location>
        <begin position="223"/>
        <end position="241"/>
    </location>
</feature>
<proteinExistence type="predicted"/>
<keyword evidence="1" id="KW-0812">Transmembrane</keyword>
<evidence type="ECO:0000313" key="3">
    <source>
        <dbReference type="EMBL" id="MBZ9613449.1"/>
    </source>
</evidence>
<dbReference type="EMBL" id="JAERPS020000007">
    <property type="protein sequence ID" value="MBZ9613449.1"/>
    <property type="molecule type" value="Genomic_DNA"/>
</dbReference>
<accession>A0ABS7XD15</accession>
<feature type="chain" id="PRO_5045679375" evidence="2">
    <location>
        <begin position="22"/>
        <end position="248"/>
    </location>
</feature>
<evidence type="ECO:0000313" key="4">
    <source>
        <dbReference type="Proteomes" id="UP000663814"/>
    </source>
</evidence>
<protein>
    <submittedName>
        <fullName evidence="3">PEP-CTERM sorting domain-containing protein</fullName>
    </submittedName>
</protein>
<organism evidence="3 4">
    <name type="scientific">Rheinheimera maricola</name>
    <dbReference type="NCBI Taxonomy" id="2793282"/>
    <lineage>
        <taxon>Bacteria</taxon>
        <taxon>Pseudomonadati</taxon>
        <taxon>Pseudomonadota</taxon>
        <taxon>Gammaproteobacteria</taxon>
        <taxon>Chromatiales</taxon>
        <taxon>Chromatiaceae</taxon>
        <taxon>Rheinheimera</taxon>
    </lineage>
</organism>
<sequence>MKKLLAAALLLTACLSTSAHAGLISGLETTAGGKAVNLQGLEWMPLTYTVGLSRNQVEAVGGFTDNFGGVWNAGDWRYAKRSETEALLGSLWGETYDGWSHDNYDGASTFQTLFGAPYQSAERVWSIFMFGEQRECISDIQYTCGGIIGTQQGLAYERSSYNVRSQINEVSYRPEQETIGYFEDGRGLRTHGNNSLYYQGSWYGSQYTGSLLVRTTTNPTTPVSAPATLSLFALGLCGLLLRRRKTAA</sequence>
<reference evidence="3 4" key="1">
    <citation type="submission" date="2020-12" db="EMBL/GenBank/DDBJ databases">
        <authorList>
            <person name="Ruan W."/>
            <person name="Khan S.A."/>
            <person name="Jeon C.O."/>
        </authorList>
    </citation>
    <scope>NUCLEOTIDE SEQUENCE [LARGE SCALE GENOMIC DNA]</scope>
    <source>
        <strain evidence="3 4">MA-13</strain>
    </source>
</reference>
<feature type="signal peptide" evidence="2">
    <location>
        <begin position="1"/>
        <end position="21"/>
    </location>
</feature>
<name>A0ABS7XD15_9GAMM</name>
<reference evidence="3 4" key="2">
    <citation type="submission" date="2021-08" db="EMBL/GenBank/DDBJ databases">
        <title>Rheinheimera aquimaris sp. nov., isolated from seawater of the East Sea in Korea.</title>
        <authorList>
            <person name="Kim K.H."/>
            <person name="Wenting R."/>
            <person name="Kim K.R."/>
            <person name="Jeon C.O."/>
        </authorList>
    </citation>
    <scope>NUCLEOTIDE SEQUENCE [LARGE SCALE GENOMIC DNA]</scope>
    <source>
        <strain evidence="3 4">MA-13</strain>
    </source>
</reference>
<evidence type="ECO:0000256" key="2">
    <source>
        <dbReference type="SAM" id="SignalP"/>
    </source>
</evidence>
<dbReference type="RefSeq" id="WP_205312117.1">
    <property type="nucleotide sequence ID" value="NZ_JAERPS020000007.1"/>
</dbReference>